<comment type="caution">
    <text evidence="3">The sequence shown here is derived from an EMBL/GenBank/DDBJ whole genome shotgun (WGS) entry which is preliminary data.</text>
</comment>
<dbReference type="PROSITE" id="PS50164">
    <property type="entry name" value="GIY_YIG"/>
    <property type="match status" value="1"/>
</dbReference>
<reference evidence="3 4" key="1">
    <citation type="journal article" date="2015" name="Nature">
        <title>rRNA introns, odd ribosomes, and small enigmatic genomes across a large radiation of phyla.</title>
        <authorList>
            <person name="Brown C.T."/>
            <person name="Hug L.A."/>
            <person name="Thomas B.C."/>
            <person name="Sharon I."/>
            <person name="Castelle C.J."/>
            <person name="Singh A."/>
            <person name="Wilkins M.J."/>
            <person name="Williams K.H."/>
            <person name="Banfield J.F."/>
        </authorList>
    </citation>
    <scope>NUCLEOTIDE SEQUENCE [LARGE SCALE GENOMIC DNA]</scope>
</reference>
<gene>
    <name evidence="3" type="ORF">US95_C0034G0007</name>
</gene>
<evidence type="ECO:0000313" key="4">
    <source>
        <dbReference type="Proteomes" id="UP000034738"/>
    </source>
</evidence>
<evidence type="ECO:0000256" key="1">
    <source>
        <dbReference type="ARBA" id="ARBA00007435"/>
    </source>
</evidence>
<dbReference type="Gene3D" id="3.40.1440.10">
    <property type="entry name" value="GIY-YIG endonuclease"/>
    <property type="match status" value="1"/>
</dbReference>
<name>A0A0G0KF56_9BACT</name>
<dbReference type="InterPro" id="IPR000305">
    <property type="entry name" value="GIY-YIG_endonuc"/>
</dbReference>
<evidence type="ECO:0000259" key="2">
    <source>
        <dbReference type="PROSITE" id="PS50164"/>
    </source>
</evidence>
<dbReference type="Pfam" id="PF01541">
    <property type="entry name" value="GIY-YIG"/>
    <property type="match status" value="1"/>
</dbReference>
<dbReference type="InterPro" id="IPR035901">
    <property type="entry name" value="GIY-YIG_endonuc_sf"/>
</dbReference>
<dbReference type="InterPro" id="IPR050190">
    <property type="entry name" value="UPF0213_domain"/>
</dbReference>
<dbReference type="Proteomes" id="UP000034738">
    <property type="component" value="Unassembled WGS sequence"/>
</dbReference>
<dbReference type="EMBL" id="LBUY01000034">
    <property type="protein sequence ID" value="KKQ74105.1"/>
    <property type="molecule type" value="Genomic_DNA"/>
</dbReference>
<dbReference type="AlphaFoldDB" id="A0A0G0KF56"/>
<organism evidence="3 4">
    <name type="scientific">Candidatus Woesebacteria bacterium GW2011_GWB1_38_5</name>
    <dbReference type="NCBI Taxonomy" id="1618568"/>
    <lineage>
        <taxon>Bacteria</taxon>
        <taxon>Candidatus Woeseibacteriota</taxon>
    </lineage>
</organism>
<comment type="similarity">
    <text evidence="1">Belongs to the UPF0213 family.</text>
</comment>
<accession>A0A0G0KF56</accession>
<dbReference type="PANTHER" id="PTHR34477:SF1">
    <property type="entry name" value="UPF0213 PROTEIN YHBQ"/>
    <property type="match status" value="1"/>
</dbReference>
<dbReference type="SUPFAM" id="SSF82771">
    <property type="entry name" value="GIY-YIG endonuclease"/>
    <property type="match status" value="1"/>
</dbReference>
<dbReference type="PANTHER" id="PTHR34477">
    <property type="entry name" value="UPF0213 PROTEIN YHBQ"/>
    <property type="match status" value="1"/>
</dbReference>
<protein>
    <recommendedName>
        <fullName evidence="2">GIY-YIG domain-containing protein</fullName>
    </recommendedName>
</protein>
<proteinExistence type="inferred from homology"/>
<sequence length="79" mass="9453">MWFVYILLCSDKSFYTGISNDPKRRFIEHKNGTGGAYTRSHKPVKIIYLEKLPNRSAALKREFQIKSWRKYKKIQMLNL</sequence>
<dbReference type="CDD" id="cd10456">
    <property type="entry name" value="GIY-YIG_UPF0213"/>
    <property type="match status" value="1"/>
</dbReference>
<feature type="domain" description="GIY-YIG" evidence="2">
    <location>
        <begin position="1"/>
        <end position="75"/>
    </location>
</feature>
<evidence type="ECO:0000313" key="3">
    <source>
        <dbReference type="EMBL" id="KKQ74105.1"/>
    </source>
</evidence>